<name>A0ABX1C5A6_9ACTN</name>
<reference evidence="1 2" key="1">
    <citation type="submission" date="2020-03" db="EMBL/GenBank/DDBJ databases">
        <title>WGS of actinomycetes isolated from Thailand.</title>
        <authorList>
            <person name="Thawai C."/>
        </authorList>
    </citation>
    <scope>NUCLEOTIDE SEQUENCE [LARGE SCALE GENOMIC DNA]</scope>
    <source>
        <strain evidence="1 2">PLAI 1-29</strain>
    </source>
</reference>
<protein>
    <submittedName>
        <fullName evidence="1">Uncharacterized protein</fullName>
    </submittedName>
</protein>
<proteinExistence type="predicted"/>
<dbReference type="RefSeq" id="WP_168104607.1">
    <property type="nucleotide sequence ID" value="NZ_JAATEN010000055.1"/>
</dbReference>
<comment type="caution">
    <text evidence="1">The sequence shown here is derived from an EMBL/GenBank/DDBJ whole genome shotgun (WGS) entry which is preliminary data.</text>
</comment>
<gene>
    <name evidence="1" type="ORF">HCK00_26650</name>
</gene>
<organism evidence="1 2">
    <name type="scientific">Streptomyces zingiberis</name>
    <dbReference type="NCBI Taxonomy" id="2053010"/>
    <lineage>
        <taxon>Bacteria</taxon>
        <taxon>Bacillati</taxon>
        <taxon>Actinomycetota</taxon>
        <taxon>Actinomycetes</taxon>
        <taxon>Kitasatosporales</taxon>
        <taxon>Streptomycetaceae</taxon>
        <taxon>Streptomyces</taxon>
    </lineage>
</organism>
<sequence length="108" mass="11889">MSLRDQYAEHLSNFDAAAKEGINNVLAEGNYGYLRRLDLNEVDEGVFAEIEIALTGEVVDRWGSDVYSRRFLIVRPEDGPMDPADFAAALVHTSVMEDLDTAGRGPAT</sequence>
<accession>A0ABX1C5A6</accession>
<evidence type="ECO:0000313" key="1">
    <source>
        <dbReference type="EMBL" id="NJQ03986.1"/>
    </source>
</evidence>
<evidence type="ECO:0000313" key="2">
    <source>
        <dbReference type="Proteomes" id="UP000695264"/>
    </source>
</evidence>
<keyword evidence="2" id="KW-1185">Reference proteome</keyword>
<dbReference type="Proteomes" id="UP000695264">
    <property type="component" value="Unassembled WGS sequence"/>
</dbReference>
<dbReference type="EMBL" id="JAATEN010000055">
    <property type="protein sequence ID" value="NJQ03986.1"/>
    <property type="molecule type" value="Genomic_DNA"/>
</dbReference>